<sequence>MISEERKNWIISNLRKTKPSEFPSLEFEDDSNKHPKWLDELTDTESNWYIDYVMSLSEEQLLNMMAKE</sequence>
<evidence type="ECO:0000313" key="2">
    <source>
        <dbReference type="Proteomes" id="UP001254075"/>
    </source>
</evidence>
<dbReference type="Proteomes" id="UP001254075">
    <property type="component" value="Unassembled WGS sequence"/>
</dbReference>
<organism evidence="1 2">
    <name type="scientific">Levilactobacillus namurensis</name>
    <dbReference type="NCBI Taxonomy" id="380393"/>
    <lineage>
        <taxon>Bacteria</taxon>
        <taxon>Bacillati</taxon>
        <taxon>Bacillota</taxon>
        <taxon>Bacilli</taxon>
        <taxon>Lactobacillales</taxon>
        <taxon>Lactobacillaceae</taxon>
        <taxon>Levilactobacillus</taxon>
    </lineage>
</organism>
<accession>A0AAW8W5N7</accession>
<reference evidence="1" key="1">
    <citation type="submission" date="2023-08" db="EMBL/GenBank/DDBJ databases">
        <authorList>
            <person name="Page C.A."/>
            <person name="Perez-Diaz I.M."/>
        </authorList>
    </citation>
    <scope>NUCLEOTIDE SEQUENCE</scope>
    <source>
        <strain evidence="1">3.8.38</strain>
    </source>
</reference>
<dbReference type="AlphaFoldDB" id="A0AAW8W5N7"/>
<comment type="caution">
    <text evidence="1">The sequence shown here is derived from an EMBL/GenBank/DDBJ whole genome shotgun (WGS) entry which is preliminary data.</text>
</comment>
<proteinExistence type="predicted"/>
<name>A0AAW8W5N7_9LACO</name>
<dbReference type="RefSeq" id="WP_024746614.1">
    <property type="nucleotide sequence ID" value="NZ_JAVLAL010000001.1"/>
</dbReference>
<protein>
    <submittedName>
        <fullName evidence="1">Uncharacterized protein</fullName>
    </submittedName>
</protein>
<evidence type="ECO:0000313" key="1">
    <source>
        <dbReference type="EMBL" id="MDT7015331.1"/>
    </source>
</evidence>
<dbReference type="EMBL" id="JAVLAM010000005">
    <property type="protein sequence ID" value="MDT7015331.1"/>
    <property type="molecule type" value="Genomic_DNA"/>
</dbReference>
<gene>
    <name evidence="1" type="ORF">RI532_13195</name>
</gene>